<sequence>MLGVPDRSAHGIDLLITLDQLDDEAERDAPDVGEGDRVAKSSLSEALAAEDGHCADQVEGDRLIRAGPDEMELDIRACGLEPGTSWRNRSQVGTCPLRP</sequence>
<name>A0A5C4JK75_9ACTN</name>
<accession>A0A5C4JK75</accession>
<protein>
    <submittedName>
        <fullName evidence="1">Uncharacterized protein</fullName>
    </submittedName>
</protein>
<evidence type="ECO:0000313" key="2">
    <source>
        <dbReference type="Proteomes" id="UP000309174"/>
    </source>
</evidence>
<dbReference type="AlphaFoldDB" id="A0A5C4JK75"/>
<gene>
    <name evidence="1" type="ORF">ETD83_02470</name>
</gene>
<reference evidence="1 2" key="1">
    <citation type="submission" date="2019-05" db="EMBL/GenBank/DDBJ databases">
        <title>Draft genome sequence of Actinomadura sp. 14C53.</title>
        <authorList>
            <person name="Saricaoglu S."/>
            <person name="Isik K."/>
        </authorList>
    </citation>
    <scope>NUCLEOTIDE SEQUENCE [LARGE SCALE GENOMIC DNA]</scope>
    <source>
        <strain evidence="1 2">14C53</strain>
    </source>
</reference>
<organism evidence="1 2">
    <name type="scientific">Actinomadura soli</name>
    <dbReference type="NCBI Taxonomy" id="2508997"/>
    <lineage>
        <taxon>Bacteria</taxon>
        <taxon>Bacillati</taxon>
        <taxon>Actinomycetota</taxon>
        <taxon>Actinomycetes</taxon>
        <taxon>Streptosporangiales</taxon>
        <taxon>Thermomonosporaceae</taxon>
        <taxon>Actinomadura</taxon>
    </lineage>
</organism>
<proteinExistence type="predicted"/>
<dbReference type="EMBL" id="VCKW01000007">
    <property type="protein sequence ID" value="TMR06905.1"/>
    <property type="molecule type" value="Genomic_DNA"/>
</dbReference>
<dbReference type="Proteomes" id="UP000309174">
    <property type="component" value="Unassembled WGS sequence"/>
</dbReference>
<evidence type="ECO:0000313" key="1">
    <source>
        <dbReference type="EMBL" id="TMR06905.1"/>
    </source>
</evidence>
<dbReference type="RefSeq" id="WP_138643396.1">
    <property type="nucleotide sequence ID" value="NZ_VCKW01000007.1"/>
</dbReference>
<comment type="caution">
    <text evidence="1">The sequence shown here is derived from an EMBL/GenBank/DDBJ whole genome shotgun (WGS) entry which is preliminary data.</text>
</comment>
<keyword evidence="2" id="KW-1185">Reference proteome</keyword>